<keyword evidence="2" id="KW-1185">Reference proteome</keyword>
<accession>A0A4D6L6M1</accession>
<organism evidence="1 2">
    <name type="scientific">Vigna unguiculata</name>
    <name type="common">Cowpea</name>
    <dbReference type="NCBI Taxonomy" id="3917"/>
    <lineage>
        <taxon>Eukaryota</taxon>
        <taxon>Viridiplantae</taxon>
        <taxon>Streptophyta</taxon>
        <taxon>Embryophyta</taxon>
        <taxon>Tracheophyta</taxon>
        <taxon>Spermatophyta</taxon>
        <taxon>Magnoliopsida</taxon>
        <taxon>eudicotyledons</taxon>
        <taxon>Gunneridae</taxon>
        <taxon>Pentapetalae</taxon>
        <taxon>rosids</taxon>
        <taxon>fabids</taxon>
        <taxon>Fabales</taxon>
        <taxon>Fabaceae</taxon>
        <taxon>Papilionoideae</taxon>
        <taxon>50 kb inversion clade</taxon>
        <taxon>NPAAA clade</taxon>
        <taxon>indigoferoid/millettioid clade</taxon>
        <taxon>Phaseoleae</taxon>
        <taxon>Vigna</taxon>
    </lineage>
</organism>
<evidence type="ECO:0000313" key="2">
    <source>
        <dbReference type="Proteomes" id="UP000501690"/>
    </source>
</evidence>
<name>A0A4D6L6M1_VIGUN</name>
<reference evidence="1 2" key="1">
    <citation type="submission" date="2019-04" db="EMBL/GenBank/DDBJ databases">
        <title>An improved genome assembly and genetic linkage map for asparagus bean, Vigna unguiculata ssp. sesquipedialis.</title>
        <authorList>
            <person name="Xia Q."/>
            <person name="Zhang R."/>
            <person name="Dong Y."/>
        </authorList>
    </citation>
    <scope>NUCLEOTIDE SEQUENCE [LARGE SCALE GENOMIC DNA]</scope>
    <source>
        <tissue evidence="1">Leaf</tissue>
    </source>
</reference>
<evidence type="ECO:0000313" key="1">
    <source>
        <dbReference type="EMBL" id="QCD84143.1"/>
    </source>
</evidence>
<protein>
    <submittedName>
        <fullName evidence="1">Uncharacterized protein</fullName>
    </submittedName>
</protein>
<proteinExistence type="predicted"/>
<gene>
    <name evidence="1" type="ORF">DEO72_LG2g4493</name>
</gene>
<dbReference type="Proteomes" id="UP000501690">
    <property type="component" value="Linkage Group LG2"/>
</dbReference>
<dbReference type="EMBL" id="CP039346">
    <property type="protein sequence ID" value="QCD84143.1"/>
    <property type="molecule type" value="Genomic_DNA"/>
</dbReference>
<sequence length="78" mass="8921">MWSLRYQSQSEGVVSEDAVGSALKTRWSYRVFALKKRWVRVRGFDVGDVLIFPSEGVVVGDQLKKQGRYRVEVVALQC</sequence>
<dbReference type="AlphaFoldDB" id="A0A4D6L6M1"/>